<dbReference type="GeneID" id="20220532"/>
<reference evidence="3 4" key="1">
    <citation type="journal article" date="2011" name="Proc. Natl. Acad. Sci. U.S.A.">
        <title>Niche of harmful alga Aureococcus anophagefferens revealed through ecogenomics.</title>
        <authorList>
            <person name="Gobler C.J."/>
            <person name="Berry D.L."/>
            <person name="Dyhrman S.T."/>
            <person name="Wilhelm S.W."/>
            <person name="Salamov A."/>
            <person name="Lobanov A.V."/>
            <person name="Zhang Y."/>
            <person name="Collier J.L."/>
            <person name="Wurch L.L."/>
            <person name="Kustka A.B."/>
            <person name="Dill B.D."/>
            <person name="Shah M."/>
            <person name="VerBerkmoes N.C."/>
            <person name="Kuo A."/>
            <person name="Terry A."/>
            <person name="Pangilinan J."/>
            <person name="Lindquist E.A."/>
            <person name="Lucas S."/>
            <person name="Paulsen I.T."/>
            <person name="Hattenrath-Lehmann T.K."/>
            <person name="Talmage S.C."/>
            <person name="Walker E.A."/>
            <person name="Koch F."/>
            <person name="Burson A.M."/>
            <person name="Marcoval M.A."/>
            <person name="Tang Y.Z."/>
            <person name="Lecleir G.R."/>
            <person name="Coyne K.J."/>
            <person name="Berg G.M."/>
            <person name="Bertrand E.M."/>
            <person name="Saito M.A."/>
            <person name="Gladyshev V.N."/>
            <person name="Grigoriev I.V."/>
        </authorList>
    </citation>
    <scope>NUCLEOTIDE SEQUENCE [LARGE SCALE GENOMIC DNA]</scope>
    <source>
        <strain evidence="4">CCMP 1984</strain>
    </source>
</reference>
<dbReference type="PANTHER" id="PTHR20978">
    <property type="entry name" value="SPLICING FACTOR 3B SUBUNIT 5"/>
    <property type="match status" value="1"/>
</dbReference>
<dbReference type="FunCoup" id="F0YCR2">
    <property type="interactions" value="380"/>
</dbReference>
<protein>
    <recommendedName>
        <fullName evidence="2">Splicing factor subunit</fullName>
    </recommendedName>
</protein>
<dbReference type="PANTHER" id="PTHR20978:SF0">
    <property type="entry name" value="SPLICING FACTOR 3B SUBUNIT 5"/>
    <property type="match status" value="1"/>
</dbReference>
<comment type="similarity">
    <text evidence="1 2">Belongs to the SF3B5 family.</text>
</comment>
<evidence type="ECO:0000256" key="1">
    <source>
        <dbReference type="ARBA" id="ARBA00009568"/>
    </source>
</evidence>
<evidence type="ECO:0000256" key="2">
    <source>
        <dbReference type="PIRNR" id="PIRNR037010"/>
    </source>
</evidence>
<dbReference type="AlphaFoldDB" id="F0YCR2"/>
<evidence type="ECO:0000313" key="3">
    <source>
        <dbReference type="EMBL" id="EGB06933.1"/>
    </source>
</evidence>
<dbReference type="eggNOG" id="KOG3485">
    <property type="taxonomic scope" value="Eukaryota"/>
</dbReference>
<dbReference type="InterPro" id="IPR009846">
    <property type="entry name" value="SF3b5/RDS3-10"/>
</dbReference>
<dbReference type="GO" id="GO:0071011">
    <property type="term" value="C:precatalytic spliceosome"/>
    <property type="evidence" value="ECO:0007669"/>
    <property type="project" value="TreeGrafter"/>
</dbReference>
<organism evidence="4">
    <name type="scientific">Aureococcus anophagefferens</name>
    <name type="common">Harmful bloom alga</name>
    <dbReference type="NCBI Taxonomy" id="44056"/>
    <lineage>
        <taxon>Eukaryota</taxon>
        <taxon>Sar</taxon>
        <taxon>Stramenopiles</taxon>
        <taxon>Ochrophyta</taxon>
        <taxon>Pelagophyceae</taxon>
        <taxon>Pelagomonadales</taxon>
        <taxon>Pelagomonadaceae</taxon>
        <taxon>Aureococcus</taxon>
    </lineage>
</organism>
<dbReference type="PIRSF" id="PIRSF037010">
    <property type="entry name" value="Splicing_factor_3B_subunit_5"/>
    <property type="match status" value="1"/>
</dbReference>
<name>F0YCR2_AURAN</name>
<dbReference type="OrthoDB" id="274726at2759"/>
<dbReference type="Proteomes" id="UP000002729">
    <property type="component" value="Unassembled WGS sequence"/>
</dbReference>
<dbReference type="KEGG" id="aaf:AURANDRAFT_28412"/>
<dbReference type="GO" id="GO:0005686">
    <property type="term" value="C:U2 snRNP"/>
    <property type="evidence" value="ECO:0007669"/>
    <property type="project" value="TreeGrafter"/>
</dbReference>
<dbReference type="OMA" id="YDRFNIH"/>
<sequence>MAADRMNINRSWDHIQAKYVGTGHSDMTKFEWASNQHRDSIASHLGHGDIMTYFAVAQGDSIGRTRYALLEKMLQPCGPPPE</sequence>
<dbReference type="EMBL" id="GL833132">
    <property type="protein sequence ID" value="EGB06933.1"/>
    <property type="molecule type" value="Genomic_DNA"/>
</dbReference>
<keyword evidence="4" id="KW-1185">Reference proteome</keyword>
<dbReference type="RefSeq" id="XP_009038175.1">
    <property type="nucleotide sequence ID" value="XM_009039927.1"/>
</dbReference>
<gene>
    <name evidence="3" type="ORF">AURANDRAFT_28412</name>
</gene>
<evidence type="ECO:0000313" key="4">
    <source>
        <dbReference type="Proteomes" id="UP000002729"/>
    </source>
</evidence>
<proteinExistence type="inferred from homology"/>
<dbReference type="GO" id="GO:0000398">
    <property type="term" value="P:mRNA splicing, via spliceosome"/>
    <property type="evidence" value="ECO:0007669"/>
    <property type="project" value="UniProtKB-UniRule"/>
</dbReference>
<dbReference type="InParanoid" id="F0YCR2"/>
<accession>F0YCR2</accession>
<dbReference type="Pfam" id="PF07189">
    <property type="entry name" value="SF3b10"/>
    <property type="match status" value="1"/>
</dbReference>
<dbReference type="InterPro" id="IPR017089">
    <property type="entry name" value="Splicing_factor_3B_subunit_5"/>
</dbReference>